<dbReference type="OrthoDB" id="9815599at2"/>
<dbReference type="InterPro" id="IPR037523">
    <property type="entry name" value="VOC_core"/>
</dbReference>
<dbReference type="SUPFAM" id="SSF54593">
    <property type="entry name" value="Glyoxalase/Bleomycin resistance protein/Dihydroxybiphenyl dioxygenase"/>
    <property type="match status" value="1"/>
</dbReference>
<dbReference type="Pfam" id="PF00903">
    <property type="entry name" value="Glyoxalase"/>
    <property type="match status" value="1"/>
</dbReference>
<keyword evidence="3" id="KW-1185">Reference proteome</keyword>
<gene>
    <name evidence="2" type="ORF">SAMN02746066_01004</name>
</gene>
<name>A0A1M7GNC7_9FIRM</name>
<sequence>MRIGEVSLLTNNVIELANFYKTLLETENGSNDGIHQTIISEETMLTVYNDGSVKNNTNQNISLAFTVDDINKEYDKLVKLGVDIIEKPTARPWGTINMSFYDPDRNIVYLRSFNK</sequence>
<dbReference type="Gene3D" id="3.10.180.10">
    <property type="entry name" value="2,3-Dihydroxybiphenyl 1,2-Dioxygenase, domain 1"/>
    <property type="match status" value="1"/>
</dbReference>
<proteinExistence type="predicted"/>
<organism evidence="2 3">
    <name type="scientific">Anaerosporobacter mobilis DSM 15930</name>
    <dbReference type="NCBI Taxonomy" id="1120996"/>
    <lineage>
        <taxon>Bacteria</taxon>
        <taxon>Bacillati</taxon>
        <taxon>Bacillota</taxon>
        <taxon>Clostridia</taxon>
        <taxon>Lachnospirales</taxon>
        <taxon>Lachnospiraceae</taxon>
        <taxon>Anaerosporobacter</taxon>
    </lineage>
</organism>
<dbReference type="PROSITE" id="PS51819">
    <property type="entry name" value="VOC"/>
    <property type="match status" value="1"/>
</dbReference>
<dbReference type="Proteomes" id="UP000184038">
    <property type="component" value="Unassembled WGS sequence"/>
</dbReference>
<evidence type="ECO:0000259" key="1">
    <source>
        <dbReference type="PROSITE" id="PS51819"/>
    </source>
</evidence>
<protein>
    <submittedName>
        <fullName evidence="2">Glyoxalase-like domain-containing protein</fullName>
    </submittedName>
</protein>
<accession>A0A1M7GNC7</accession>
<dbReference type="InterPro" id="IPR029068">
    <property type="entry name" value="Glyas_Bleomycin-R_OHBP_Dase"/>
</dbReference>
<evidence type="ECO:0000313" key="3">
    <source>
        <dbReference type="Proteomes" id="UP000184038"/>
    </source>
</evidence>
<dbReference type="InterPro" id="IPR004360">
    <property type="entry name" value="Glyas_Fos-R_dOase_dom"/>
</dbReference>
<dbReference type="AlphaFoldDB" id="A0A1M7GNC7"/>
<feature type="domain" description="VOC" evidence="1">
    <location>
        <begin position="2"/>
        <end position="113"/>
    </location>
</feature>
<reference evidence="2 3" key="1">
    <citation type="submission" date="2016-11" db="EMBL/GenBank/DDBJ databases">
        <authorList>
            <person name="Jaros S."/>
            <person name="Januszkiewicz K."/>
            <person name="Wedrychowicz H."/>
        </authorList>
    </citation>
    <scope>NUCLEOTIDE SEQUENCE [LARGE SCALE GENOMIC DNA]</scope>
    <source>
        <strain evidence="2 3">DSM 15930</strain>
    </source>
</reference>
<dbReference type="STRING" id="1120996.SAMN02746066_01004"/>
<evidence type="ECO:0000313" key="2">
    <source>
        <dbReference type="EMBL" id="SHM17389.1"/>
    </source>
</evidence>
<dbReference type="EMBL" id="FRCP01000007">
    <property type="protein sequence ID" value="SHM17389.1"/>
    <property type="molecule type" value="Genomic_DNA"/>
</dbReference>